<feature type="region of interest" description="Disordered" evidence="1">
    <location>
        <begin position="337"/>
        <end position="359"/>
    </location>
</feature>
<proteinExistence type="predicted"/>
<name>A0A024FV90_9STRA</name>
<keyword evidence="3" id="KW-1185">Reference proteome</keyword>
<evidence type="ECO:0000256" key="1">
    <source>
        <dbReference type="SAM" id="MobiDB-lite"/>
    </source>
</evidence>
<dbReference type="OrthoDB" id="108177at2759"/>
<dbReference type="InParanoid" id="A0A024FV90"/>
<dbReference type="AlphaFoldDB" id="A0A024FV90"/>
<accession>A0A024FV90</accession>
<feature type="compositionally biased region" description="Basic and acidic residues" evidence="1">
    <location>
        <begin position="140"/>
        <end position="152"/>
    </location>
</feature>
<organism evidence="2 3">
    <name type="scientific">Albugo candida</name>
    <dbReference type="NCBI Taxonomy" id="65357"/>
    <lineage>
        <taxon>Eukaryota</taxon>
        <taxon>Sar</taxon>
        <taxon>Stramenopiles</taxon>
        <taxon>Oomycota</taxon>
        <taxon>Peronosporomycetes</taxon>
        <taxon>Albuginales</taxon>
        <taxon>Albuginaceae</taxon>
        <taxon>Albugo</taxon>
    </lineage>
</organism>
<sequence>MNMHLQEQLSSCAGDKPMEFCKVDELEPNYIKIVNPSEGKIRIDPFDGSELCKRQQTGEELILENIVKYAQVEAQIIIISQYNQHRTDYLSYAEEIVSFTQELENETVRYRHTGRELVYAVTDTRKCYNSNQAGHVARNCRKEGRPKENETKKRSKPNNGNKWAFAATSFDDLNDGDWILDTGIRCHLVRDVSMMTKIASCPTSEPIQHQVGTQLHLTRNLVSYGRLEDHGCLLGQSNGHHYVLNNGSVVYYVLMKNHVMVVDRTMNAIDNCDLGDVVMSVVATVGSGQTVKRGTLMFFSSSFDHLNFQTIKRLASTPHLRIELTDHAQAQCLAFAQGKQTRASQPKKDTGSSAPTDRVGGVICRDLKGPITSLDCRAADT</sequence>
<evidence type="ECO:0000313" key="3">
    <source>
        <dbReference type="Proteomes" id="UP000053237"/>
    </source>
</evidence>
<dbReference type="Gene3D" id="4.10.60.10">
    <property type="entry name" value="Zinc finger, CCHC-type"/>
    <property type="match status" value="1"/>
</dbReference>
<dbReference type="Proteomes" id="UP000053237">
    <property type="component" value="Unassembled WGS sequence"/>
</dbReference>
<evidence type="ECO:0000313" key="2">
    <source>
        <dbReference type="EMBL" id="CCI10956.1"/>
    </source>
</evidence>
<dbReference type="EMBL" id="CAIX01000478">
    <property type="protein sequence ID" value="CCI10956.1"/>
    <property type="molecule type" value="Genomic_DNA"/>
</dbReference>
<gene>
    <name evidence="2" type="ORF">BN9_121060</name>
</gene>
<feature type="region of interest" description="Disordered" evidence="1">
    <location>
        <begin position="138"/>
        <end position="160"/>
    </location>
</feature>
<comment type="caution">
    <text evidence="2">The sequence shown here is derived from an EMBL/GenBank/DDBJ whole genome shotgun (WGS) entry which is preliminary data.</text>
</comment>
<reference evidence="2 3" key="1">
    <citation type="submission" date="2012-05" db="EMBL/GenBank/DDBJ databases">
        <title>Recombination and specialization in a pathogen metapopulation.</title>
        <authorList>
            <person name="Gardiner A."/>
            <person name="Kemen E."/>
            <person name="Schultz-Larsen T."/>
            <person name="MacLean D."/>
            <person name="Van Oosterhout C."/>
            <person name="Jones J.D.G."/>
        </authorList>
    </citation>
    <scope>NUCLEOTIDE SEQUENCE [LARGE SCALE GENOMIC DNA]</scope>
    <source>
        <strain evidence="2 3">Ac Nc2</strain>
    </source>
</reference>
<protein>
    <recommendedName>
        <fullName evidence="4">CCHC-type domain-containing protein</fullName>
    </recommendedName>
</protein>
<evidence type="ECO:0008006" key="4">
    <source>
        <dbReference type="Google" id="ProtNLM"/>
    </source>
</evidence>